<dbReference type="InParanoid" id="A0A1Y1UFF2"/>
<dbReference type="EMBL" id="NBSH01000007">
    <property type="protein sequence ID" value="ORX36719.1"/>
    <property type="molecule type" value="Genomic_DNA"/>
</dbReference>
<dbReference type="OrthoDB" id="2563893at2759"/>
<dbReference type="Proteomes" id="UP000193218">
    <property type="component" value="Unassembled WGS sequence"/>
</dbReference>
<evidence type="ECO:0000256" key="1">
    <source>
        <dbReference type="SAM" id="MobiDB-lite"/>
    </source>
</evidence>
<evidence type="ECO:0000313" key="3">
    <source>
        <dbReference type="Proteomes" id="UP000193218"/>
    </source>
</evidence>
<dbReference type="RefSeq" id="XP_021870788.1">
    <property type="nucleotide sequence ID" value="XM_022014122.1"/>
</dbReference>
<gene>
    <name evidence="2" type="ORF">BD324DRAFT_608786</name>
</gene>
<dbReference type="AlphaFoldDB" id="A0A1Y1UFF2"/>
<reference evidence="2 3" key="1">
    <citation type="submission" date="2017-03" db="EMBL/GenBank/DDBJ databases">
        <title>Widespread Adenine N6-methylation of Active Genes in Fungi.</title>
        <authorList>
            <consortium name="DOE Joint Genome Institute"/>
            <person name="Mondo S.J."/>
            <person name="Dannebaum R.O."/>
            <person name="Kuo R.C."/>
            <person name="Louie K.B."/>
            <person name="Bewick A.J."/>
            <person name="Labutti K."/>
            <person name="Haridas S."/>
            <person name="Kuo A."/>
            <person name="Salamov A."/>
            <person name="Ahrendt S.R."/>
            <person name="Lau R."/>
            <person name="Bowen B.P."/>
            <person name="Lipzen A."/>
            <person name="Sullivan W."/>
            <person name="Andreopoulos W.B."/>
            <person name="Clum A."/>
            <person name="Lindquist E."/>
            <person name="Daum C."/>
            <person name="Northen T.R."/>
            <person name="Ramamoorthy G."/>
            <person name="Schmitz R.J."/>
            <person name="Gryganskyi A."/>
            <person name="Culley D."/>
            <person name="Magnuson J."/>
            <person name="James T.Y."/>
            <person name="O'Malley M.A."/>
            <person name="Stajich J.E."/>
            <person name="Spatafora J.W."/>
            <person name="Visel A."/>
            <person name="Grigoriev I.V."/>
        </authorList>
    </citation>
    <scope>NUCLEOTIDE SEQUENCE [LARGE SCALE GENOMIC DNA]</scope>
    <source>
        <strain evidence="2 3">NRRL Y-17943</strain>
    </source>
</reference>
<keyword evidence="3" id="KW-1185">Reference proteome</keyword>
<feature type="compositionally biased region" description="Low complexity" evidence="1">
    <location>
        <begin position="178"/>
        <end position="205"/>
    </location>
</feature>
<evidence type="ECO:0000313" key="2">
    <source>
        <dbReference type="EMBL" id="ORX36719.1"/>
    </source>
</evidence>
<comment type="caution">
    <text evidence="2">The sequence shown here is derived from an EMBL/GenBank/DDBJ whole genome shotgun (WGS) entry which is preliminary data.</text>
</comment>
<name>A0A1Y1UFF2_9TREE</name>
<proteinExistence type="predicted"/>
<feature type="region of interest" description="Disordered" evidence="1">
    <location>
        <begin position="178"/>
        <end position="231"/>
    </location>
</feature>
<sequence>MVSTGLGQRPALIVEEGQADGPRIVDESDHDHDLSAMISPSATCPPLAVSAPINKQRARSRLYQLQEAQRFAWQHDICHHPKHGFCIRPQSEGSVYCTVHSCFAINDDGNRCGNLVIDPTVSRYCSSGWHNENRRYSHVEDLKAARRARESMLAKERESELAERVSYFSTHFSSALESSSSQSSTCSSSRTGPSSSSSPISKSESLVPESDKDGSARGTHRQRSTSLEHERGWGAHGIDKWWVGDWSRKFAPSAPAGQ</sequence>
<protein>
    <submittedName>
        <fullName evidence="2">Uncharacterized protein</fullName>
    </submittedName>
</protein>
<feature type="region of interest" description="Disordered" evidence="1">
    <location>
        <begin position="1"/>
        <end position="24"/>
    </location>
</feature>
<accession>A0A1Y1UFF2</accession>
<dbReference type="GeneID" id="33555930"/>
<organism evidence="2 3">
    <name type="scientific">Kockovaella imperatae</name>
    <dbReference type="NCBI Taxonomy" id="4999"/>
    <lineage>
        <taxon>Eukaryota</taxon>
        <taxon>Fungi</taxon>
        <taxon>Dikarya</taxon>
        <taxon>Basidiomycota</taxon>
        <taxon>Agaricomycotina</taxon>
        <taxon>Tremellomycetes</taxon>
        <taxon>Tremellales</taxon>
        <taxon>Cuniculitremaceae</taxon>
        <taxon>Kockovaella</taxon>
    </lineage>
</organism>